<feature type="domain" description="Ig-like" evidence="3">
    <location>
        <begin position="557"/>
        <end position="709"/>
    </location>
</feature>
<evidence type="ECO:0000259" key="3">
    <source>
        <dbReference type="Pfam" id="PF13750"/>
    </source>
</evidence>
<feature type="chain" id="PRO_5034816644" evidence="1">
    <location>
        <begin position="38"/>
        <end position="1840"/>
    </location>
</feature>
<accession>A0A8E6P4K0</accession>
<dbReference type="Pfam" id="PF13752">
    <property type="entry name" value="DUF4165"/>
    <property type="match status" value="1"/>
</dbReference>
<protein>
    <submittedName>
        <fullName evidence="5">DUF4165 domain-containing protein</fullName>
    </submittedName>
</protein>
<sequence>MGSCNSKRMENAMINFKPKIPAMLGALAVLTAGAAHAELLEYTFKAPDGTQRSLTPNANYANPTGNISFALSAGIDRKVKISVLRSDGTVVSTATSHLLGATDRITVGGKSYYGAELQLPAPVGGAYTIRAEILASDGSTVQTDEYPLTVDVTPPTYSSLAPVYSNYGQVTSGDVWKLGLGGSEDNAFLLSGISDESPIKGVKAKLYRQDGSLYKDVSVNYDDANGQARQSFQSGFFPASDLDEVFTLQFEISDSAGNSYLSPRQKVMFDSITNAPSAPFGVYDPSSTNNLGPGLTGFVAYTEGMTVKTNPIKLAWRVPRDNWHEYREGGINMTNALGEMSKVGEDASYVYLVTTAPYGNTDGNYWRWVNFGQWGGGGIAYNLTLSPSAPKSPRLLGVDYNYSDIGWSSFYRYWVNNSVLPVTVSSIRVKVEPRPYVQTAVHRGSCEIPVGQDSCVIANSFTMAKGTTGYVHDNATVFNPDKSLRSNPLWAEVNWNDQHYPQLSQQFDQNSKVFTLFVNQPGRGAYFDRLRLRSAWIEDSKGNKLSPTGGLIANNWENYTYQWDLKTLPEGQYSLVAAAEEMHGPLTRQPMFQITSDRTPPTMTLSVADGAAIQTLDDVVITLADAIDPSPKLTSIALVGGPANDKVQLSWREESKGRFRLEYPVMFPSLKEGESYTLTVSGEDAQGNAVQKAVGFEYKPRQVMLADGMDGKVMVPAVTHEFVHADGKRIIETKPLTLSDGAVVTGSYDVFATLRSDAKVPLVVNGVRIEPGQTMGIMSQHDFGASGGRLSIPVKPAVPDVVGSSSLLVMTSAPNSPILVVDINTWKGTAKLSAESWTIRQVIDPVKIYALPESGVPCRFTTKEDVAMAADPIRDPVCLLQWDRTPDEAEQTTQDNNGMKVAGLVGQAVSIGEQPVEYSLYLFSGDGSKVKVGSGSQNLTVTTAYGSVGYTPIDDIAQVNRVIEDFDVNFKQSKGPDCSITLSADRAKKEAANKAVGSASRACLFEWQQIPDGLVQDPLSESPSLSGSLASNGVHPLGWRVSIFTRNGTRVTLNDETFNVEAVDPPAPTVELASDYNFKDNIYLVPMTGNYLGDAIINSERADLDIAISRNSDVLESETFTPGWGATNKVYRRINTDERALWEETTYKVNAAYNKVPDVKTEVVYRAISAPSDSIRPIVEVKGDTAIDTQALPVRVLIRDQYKPDGDYDANTMGVWKVRLIQQKAYNETVALTDYAEASNGEAQFSVDLSGVDTSSVRIAAEAVLESPVEGYNRTELSIRPAFLTVLRGGAIGAGVEARKLSGEAPFTAVFKLSLDDRQDLRATGQVVWETSKDDGKTWEQFIPEDRYKYQLVKTFDKGEYQVRAKVVNVNSGAEKYTEAVSVVAYDKPDIAVIGPTTLFVGSEGKYTANLTLNDEPISGGNAIVEWSTDGGKTYAQTGDSITLSSDEETRYRLWARVRSATAPADDGYAYEVAKTAVDFRAVKAPRPYVTGPRVIETGKKYVFKAETSLPYRGMDVKLNGFFTLPDGSIVQGDTAEYEPSDTDLNQATVETKYTTWIEGYRDQGAEASHSLRSRVWQYVWPSFGMQVRKNADVAPATITASVRPIAFNGKLEEPTYEWELPEGAVIQDQRQDIVRSFVINEPGDYNIKVTVRDARGHETVIEQPLKIGQAAPYAIDLQYSGSNKYEREPLDVLLRPYISGGHPRDRISTRVYSVDGTPLESSGYYGRATLGAGEHSIKLKITSEMGHEAEGEVNINVAENKLPACSLSSRETVGSWIVYANCEDTDGRMKSYEWTIAGELQSISSDRVTISKGTYETMPTISLVGVDDSGGKSEAVTMN</sequence>
<keyword evidence="1" id="KW-0732">Signal</keyword>
<evidence type="ECO:0000259" key="2">
    <source>
        <dbReference type="Pfam" id="PF12245"/>
    </source>
</evidence>
<evidence type="ECO:0000313" key="5">
    <source>
        <dbReference type="EMBL" id="QVQ62617.1"/>
    </source>
</evidence>
<reference evidence="5" key="1">
    <citation type="journal article" date="2021" name="J. Antimicrob. Chemother.">
        <title>Dissemination of Klebsiella pneumoniae ST147 NDM-1 in Poland, 2015-19.</title>
        <authorList>
            <person name="Biedrzycka M."/>
            <person name="Urbanowicz P."/>
            <person name="Guzek A."/>
            <person name="Brisse S."/>
            <person name="Gniadkowski M."/>
            <person name="Izdebski R."/>
        </authorList>
    </citation>
    <scope>NUCLEOTIDE SEQUENCE</scope>
    <source>
        <plasmid evidence="5">p2273C</plasmid>
    </source>
</reference>
<dbReference type="Pfam" id="PF13750">
    <property type="entry name" value="Big_3_3"/>
    <property type="match status" value="1"/>
</dbReference>
<proteinExistence type="predicted"/>
<organism evidence="5">
    <name type="scientific">Klebsiella pneumoniae</name>
    <dbReference type="NCBI Taxonomy" id="573"/>
    <lineage>
        <taxon>Bacteria</taxon>
        <taxon>Pseudomonadati</taxon>
        <taxon>Pseudomonadota</taxon>
        <taxon>Gammaproteobacteria</taxon>
        <taxon>Enterobacterales</taxon>
        <taxon>Enterobacteriaceae</taxon>
        <taxon>Klebsiella/Raoultella group</taxon>
        <taxon>Klebsiella</taxon>
        <taxon>Klebsiella pneumoniae complex</taxon>
    </lineage>
</organism>
<feature type="domain" description="DUF4165" evidence="4">
    <location>
        <begin position="35"/>
        <end position="153"/>
    </location>
</feature>
<dbReference type="Pfam" id="PF12245">
    <property type="entry name" value="Big_3_2"/>
    <property type="match status" value="1"/>
</dbReference>
<evidence type="ECO:0000259" key="4">
    <source>
        <dbReference type="Pfam" id="PF13752"/>
    </source>
</evidence>
<dbReference type="InterPro" id="IPR025429">
    <property type="entry name" value="DUF4165"/>
</dbReference>
<dbReference type="EMBL" id="MW363918">
    <property type="protein sequence ID" value="QVQ62617.1"/>
    <property type="molecule type" value="Genomic_DNA"/>
</dbReference>
<dbReference type="InterPro" id="IPR022038">
    <property type="entry name" value="Ig-like_bact"/>
</dbReference>
<keyword evidence="5" id="KW-0614">Plasmid</keyword>
<name>A0A8E6P4K0_KLEPN</name>
<geneLocation type="plasmid" evidence="5">
    <name>p2273C</name>
</geneLocation>
<feature type="domain" description="Ig-like" evidence="2">
    <location>
        <begin position="154"/>
        <end position="271"/>
    </location>
</feature>
<feature type="signal peptide" evidence="1">
    <location>
        <begin position="1"/>
        <end position="37"/>
    </location>
</feature>
<evidence type="ECO:0000256" key="1">
    <source>
        <dbReference type="SAM" id="SignalP"/>
    </source>
</evidence>